<organism evidence="4 5">
    <name type="scientific">Muraenolepis orangiensis</name>
    <name type="common">Patagonian moray cod</name>
    <dbReference type="NCBI Taxonomy" id="630683"/>
    <lineage>
        <taxon>Eukaryota</taxon>
        <taxon>Metazoa</taxon>
        <taxon>Chordata</taxon>
        <taxon>Craniata</taxon>
        <taxon>Vertebrata</taxon>
        <taxon>Euteleostomi</taxon>
        <taxon>Actinopterygii</taxon>
        <taxon>Neopterygii</taxon>
        <taxon>Teleostei</taxon>
        <taxon>Neoteleostei</taxon>
        <taxon>Acanthomorphata</taxon>
        <taxon>Zeiogadaria</taxon>
        <taxon>Gadariae</taxon>
        <taxon>Gadiformes</taxon>
        <taxon>Muraenolepidoidei</taxon>
        <taxon>Muraenolepididae</taxon>
        <taxon>Muraenolepis</taxon>
    </lineage>
</organism>
<feature type="compositionally biased region" description="Polar residues" evidence="2">
    <location>
        <begin position="632"/>
        <end position="648"/>
    </location>
</feature>
<feature type="compositionally biased region" description="Polar residues" evidence="2">
    <location>
        <begin position="677"/>
        <end position="687"/>
    </location>
</feature>
<evidence type="ECO:0000313" key="4">
    <source>
        <dbReference type="EMBL" id="KAJ3615102.1"/>
    </source>
</evidence>
<dbReference type="GO" id="GO:0019901">
    <property type="term" value="F:protein kinase binding"/>
    <property type="evidence" value="ECO:0007669"/>
    <property type="project" value="TreeGrafter"/>
</dbReference>
<feature type="compositionally biased region" description="Low complexity" evidence="2">
    <location>
        <begin position="814"/>
        <end position="826"/>
    </location>
</feature>
<dbReference type="EMBL" id="JANIIK010000034">
    <property type="protein sequence ID" value="KAJ3615102.1"/>
    <property type="molecule type" value="Genomic_DNA"/>
</dbReference>
<dbReference type="OrthoDB" id="8443577at2759"/>
<comment type="similarity">
    <text evidence="1">Belongs to the FAM83 family.</text>
</comment>
<name>A0A9Q0IVL0_9TELE</name>
<evidence type="ECO:0000259" key="3">
    <source>
        <dbReference type="Pfam" id="PF07894"/>
    </source>
</evidence>
<dbReference type="PANTHER" id="PTHR16181">
    <property type="entry name" value="PROTEIN FAM83A-RELATED"/>
    <property type="match status" value="1"/>
</dbReference>
<dbReference type="GO" id="GO:0016020">
    <property type="term" value="C:membrane"/>
    <property type="evidence" value="ECO:0007669"/>
    <property type="project" value="TreeGrafter"/>
</dbReference>
<feature type="compositionally biased region" description="Polar residues" evidence="2">
    <location>
        <begin position="849"/>
        <end position="859"/>
    </location>
</feature>
<dbReference type="GO" id="GO:0007165">
    <property type="term" value="P:signal transduction"/>
    <property type="evidence" value="ECO:0007669"/>
    <property type="project" value="TreeGrafter"/>
</dbReference>
<accession>A0A9Q0IVL0</accession>
<dbReference type="AlphaFoldDB" id="A0A9Q0IVL0"/>
<evidence type="ECO:0000313" key="5">
    <source>
        <dbReference type="Proteomes" id="UP001148018"/>
    </source>
</evidence>
<feature type="compositionally biased region" description="Basic and acidic residues" evidence="2">
    <location>
        <begin position="757"/>
        <end position="770"/>
    </location>
</feature>
<dbReference type="InterPro" id="IPR050944">
    <property type="entry name" value="FAM83"/>
</dbReference>
<dbReference type="GO" id="GO:0005737">
    <property type="term" value="C:cytoplasm"/>
    <property type="evidence" value="ECO:0007669"/>
    <property type="project" value="TreeGrafter"/>
</dbReference>
<dbReference type="PANTHER" id="PTHR16181:SF29">
    <property type="entry name" value="PROTEIN FAM83A-RELATED"/>
    <property type="match status" value="1"/>
</dbReference>
<feature type="compositionally biased region" description="Basic and acidic residues" evidence="2">
    <location>
        <begin position="791"/>
        <end position="802"/>
    </location>
</feature>
<evidence type="ECO:0000256" key="1">
    <source>
        <dbReference type="ARBA" id="ARBA00006937"/>
    </source>
</evidence>
<feature type="domain" description="Scaffolding anchor of CK1" evidence="3">
    <location>
        <begin position="19"/>
        <end position="280"/>
    </location>
</feature>
<feature type="compositionally biased region" description="Basic and acidic residues" evidence="2">
    <location>
        <begin position="585"/>
        <end position="607"/>
    </location>
</feature>
<feature type="region of interest" description="Disordered" evidence="2">
    <location>
        <begin position="75"/>
        <end position="98"/>
    </location>
</feature>
<feature type="compositionally biased region" description="Low complexity" evidence="2">
    <location>
        <begin position="743"/>
        <end position="755"/>
    </location>
</feature>
<dbReference type="Gene3D" id="3.30.870.10">
    <property type="entry name" value="Endonuclease Chain A"/>
    <property type="match status" value="1"/>
</dbReference>
<comment type="caution">
    <text evidence="4">The sequence shown here is derived from an EMBL/GenBank/DDBJ whole genome shotgun (WGS) entry which is preliminary data.</text>
</comment>
<feature type="compositionally biased region" description="Polar residues" evidence="2">
    <location>
        <begin position="564"/>
        <end position="583"/>
    </location>
</feature>
<proteinExistence type="inferred from homology"/>
<feature type="region of interest" description="Disordered" evidence="2">
    <location>
        <begin position="364"/>
        <end position="390"/>
    </location>
</feature>
<dbReference type="Pfam" id="PF07894">
    <property type="entry name" value="SACK1"/>
    <property type="match status" value="1"/>
</dbReference>
<protein>
    <recommendedName>
        <fullName evidence="3">Scaffolding anchor of CK1 domain-containing protein</fullName>
    </recommendedName>
</protein>
<feature type="compositionally biased region" description="Acidic residues" evidence="2">
    <location>
        <begin position="547"/>
        <end position="561"/>
    </location>
</feature>
<dbReference type="SUPFAM" id="SSF56024">
    <property type="entry name" value="Phospholipase D/nuclease"/>
    <property type="match status" value="1"/>
</dbReference>
<feature type="compositionally biased region" description="Polar residues" evidence="2">
    <location>
        <begin position="876"/>
        <end position="897"/>
    </location>
</feature>
<sequence>MESDLSCVSSLKEDVKPCFIQPHYKESYRLAIYALLCGGTEAYEEFLKAEQISHFLSDEEILYVLENAELPVCEDSSGKAKEQQQQEEGNPSTYFPVESDEQVPDLDLGWPEGPSNSETNISLLFHPPRQNTPTIKEVVRKQILDAKQLIAISMDVFTDVDIFQEVASAAQRGVIVYILLDHMHFHAFLNMSQRLGVPIRDLQNLRVRTVSGPQYQCQSGAKFSGALEQRFILVDCRTVLYGTYSYTWSFEKINLSMVLVVTGQLVGSYDEEFRRLYARSLAPTELTMTTSPEDDGLKPLFSPSPSLLSLHQLQRPRMTNGLMTRGLSVQERLHQSHHLESGNLVRGHSYAGELQRLNSSSARLRAHEKNGTAQRGGEDPLAPAPPLPPPVRMSQLLSRHRLRYGSDQNLIPFNSETSLNRWKIDTYFSHDDETPEAAYDVASPQGSQLGLNEGHNQILTTARQMKSRVEEIRLKRLSLQEYSKQSQENLRPGFSTLDGSRMRSSLRTLDKSQSMAALEEHGPQEYSGQAPAHYENMENFRLKPPEETPEIEECPEIEEPQAPDAQQSTPKMYAQQSAAQHQRLTTRDRPQQDRPQQDRPQQDRPQQDRPQPLPRTLPSAAKPDVKPKETSLKPSGQRPSSGNTQSSRALDPLLGIPEEKDANKVDSTDKLAKVTGSPANKDTNATTPRGGRRAVSKVGSVVSRHQDLAKGSTTTTRKDTPSARPHTTHAEPQPNQEATPPLTAISSISDASTASQKEVKVKGLAEKVPQDEQPFQRKNSLKSKVYSLLSLDERKRKEDKTVQRKSPMRSHNPSAASQQVSSESSEGAPPITAVEQPTLEPGMPKGTLKSVSRSHNAIDSLTEKERPSSAVPFDPQSLQHSSRPKNSLSGSRSTLESEGSIIPYGQRQRAYSRFEQLLNQDRHALDKPVRSSSVRYLGKDRNSMLNNIRQPSADTSKNYSAYQLPQTQDNRLGRFMQRVGNLITKNK</sequence>
<feature type="region of interest" description="Disordered" evidence="2">
    <location>
        <begin position="484"/>
        <end position="503"/>
    </location>
</feature>
<evidence type="ECO:0000256" key="2">
    <source>
        <dbReference type="SAM" id="MobiDB-lite"/>
    </source>
</evidence>
<dbReference type="InterPro" id="IPR012461">
    <property type="entry name" value="SACK1"/>
</dbReference>
<feature type="region of interest" description="Disordered" evidence="2">
    <location>
        <begin position="545"/>
        <end position="904"/>
    </location>
</feature>
<feature type="compositionally biased region" description="Basic and acidic residues" evidence="2">
    <location>
        <begin position="657"/>
        <end position="672"/>
    </location>
</feature>
<gene>
    <name evidence="4" type="ORF">NHX12_018670</name>
</gene>
<dbReference type="Proteomes" id="UP001148018">
    <property type="component" value="Unassembled WGS sequence"/>
</dbReference>
<reference evidence="4" key="1">
    <citation type="submission" date="2022-07" db="EMBL/GenBank/DDBJ databases">
        <title>Chromosome-level genome of Muraenolepis orangiensis.</title>
        <authorList>
            <person name="Kim J."/>
        </authorList>
    </citation>
    <scope>NUCLEOTIDE SEQUENCE</scope>
    <source>
        <strain evidence="4">KU_S4_2022</strain>
        <tissue evidence="4">Muscle</tissue>
    </source>
</reference>
<keyword evidence="5" id="KW-1185">Reference proteome</keyword>